<dbReference type="Pfam" id="PF00069">
    <property type="entry name" value="Pkinase"/>
    <property type="match status" value="1"/>
</dbReference>
<reference evidence="2 3" key="1">
    <citation type="journal article" date="2016" name="Mol. Biol. Evol.">
        <title>Comparative Genomics of Early-Diverging Mushroom-Forming Fungi Provides Insights into the Origins of Lignocellulose Decay Capabilities.</title>
        <authorList>
            <person name="Nagy L.G."/>
            <person name="Riley R."/>
            <person name="Tritt A."/>
            <person name="Adam C."/>
            <person name="Daum C."/>
            <person name="Floudas D."/>
            <person name="Sun H."/>
            <person name="Yadav J.S."/>
            <person name="Pangilinan J."/>
            <person name="Larsson K.H."/>
            <person name="Matsuura K."/>
            <person name="Barry K."/>
            <person name="Labutti K."/>
            <person name="Kuo R."/>
            <person name="Ohm R.A."/>
            <person name="Bhattacharya S.S."/>
            <person name="Shirouzu T."/>
            <person name="Yoshinaga Y."/>
            <person name="Martin F.M."/>
            <person name="Grigoriev I.V."/>
            <person name="Hibbett D.S."/>
        </authorList>
    </citation>
    <scope>NUCLEOTIDE SEQUENCE [LARGE SCALE GENOMIC DNA]</scope>
    <source>
        <strain evidence="2 3">HHB12029</strain>
    </source>
</reference>
<dbReference type="InParanoid" id="A0A165F2Q1"/>
<dbReference type="SMART" id="SM00220">
    <property type="entry name" value="S_TKc"/>
    <property type="match status" value="1"/>
</dbReference>
<evidence type="ECO:0000313" key="3">
    <source>
        <dbReference type="Proteomes" id="UP000077266"/>
    </source>
</evidence>
<keyword evidence="2" id="KW-0808">Transferase</keyword>
<evidence type="ECO:0000259" key="1">
    <source>
        <dbReference type="PROSITE" id="PS50011"/>
    </source>
</evidence>
<dbReference type="GO" id="GO:0005524">
    <property type="term" value="F:ATP binding"/>
    <property type="evidence" value="ECO:0007669"/>
    <property type="project" value="InterPro"/>
</dbReference>
<keyword evidence="2" id="KW-0418">Kinase</keyword>
<dbReference type="InterPro" id="IPR053235">
    <property type="entry name" value="Ser_Thr_kinase"/>
</dbReference>
<name>A0A165F2Q1_EXIGL</name>
<dbReference type="InterPro" id="IPR000719">
    <property type="entry name" value="Prot_kinase_dom"/>
</dbReference>
<dbReference type="EMBL" id="KV426104">
    <property type="protein sequence ID" value="KZV88250.1"/>
    <property type="molecule type" value="Genomic_DNA"/>
</dbReference>
<gene>
    <name evidence="2" type="ORF">EXIGLDRAFT_722861</name>
</gene>
<dbReference type="GO" id="GO:0005737">
    <property type="term" value="C:cytoplasm"/>
    <property type="evidence" value="ECO:0007669"/>
    <property type="project" value="TreeGrafter"/>
</dbReference>
<keyword evidence="3" id="KW-1185">Reference proteome</keyword>
<proteinExistence type="predicted"/>
<dbReference type="Gene3D" id="1.10.510.10">
    <property type="entry name" value="Transferase(Phosphotransferase) domain 1"/>
    <property type="match status" value="1"/>
</dbReference>
<dbReference type="CDD" id="cd00180">
    <property type="entry name" value="PKc"/>
    <property type="match status" value="1"/>
</dbReference>
<dbReference type="PANTHER" id="PTHR24361">
    <property type="entry name" value="MITOGEN-ACTIVATED KINASE KINASE KINASE"/>
    <property type="match status" value="1"/>
</dbReference>
<dbReference type="PROSITE" id="PS50011">
    <property type="entry name" value="PROTEIN_KINASE_DOM"/>
    <property type="match status" value="1"/>
</dbReference>
<evidence type="ECO:0000313" key="2">
    <source>
        <dbReference type="EMBL" id="KZV88250.1"/>
    </source>
</evidence>
<dbReference type="InterPro" id="IPR011009">
    <property type="entry name" value="Kinase-like_dom_sf"/>
</dbReference>
<dbReference type="Proteomes" id="UP000077266">
    <property type="component" value="Unassembled WGS sequence"/>
</dbReference>
<accession>A0A165F2Q1</accession>
<feature type="domain" description="Protein kinase" evidence="1">
    <location>
        <begin position="38"/>
        <end position="291"/>
    </location>
</feature>
<dbReference type="AlphaFoldDB" id="A0A165F2Q1"/>
<sequence length="291" mass="32171">MDDSDGNCPPAPPANPHLVFAEAVQTCPVAELPACDRLAGITTNLQGGLSKVFRTIVKQPDIDVSWTGTRWDRQTFDNIMSARAELRLLRTVRPHDNIVRYFGVIEGVGTVLEYVDGPSLHTVIDQRPYPGPAQIVSWVDQCIRGLTHIHSYNLSHGDISPANIHVTTDDVVKFIDFGRSTSPGETCHPGTSYFTAPEIWLRESDVDGILADAYSIGVVFAEMVRWRTSAGEYDWDLTKHIARLGLGIIYDTSELRMLSGLIRSYVNHRSTRSRVSVTHIVSPESESAALS</sequence>
<organism evidence="2 3">
    <name type="scientific">Exidia glandulosa HHB12029</name>
    <dbReference type="NCBI Taxonomy" id="1314781"/>
    <lineage>
        <taxon>Eukaryota</taxon>
        <taxon>Fungi</taxon>
        <taxon>Dikarya</taxon>
        <taxon>Basidiomycota</taxon>
        <taxon>Agaricomycotina</taxon>
        <taxon>Agaricomycetes</taxon>
        <taxon>Auriculariales</taxon>
        <taxon>Exidiaceae</taxon>
        <taxon>Exidia</taxon>
    </lineage>
</organism>
<dbReference type="STRING" id="1314781.A0A165F2Q1"/>
<dbReference type="OrthoDB" id="1668230at2759"/>
<dbReference type="SUPFAM" id="SSF56112">
    <property type="entry name" value="Protein kinase-like (PK-like)"/>
    <property type="match status" value="1"/>
</dbReference>
<protein>
    <submittedName>
        <fullName evidence="2">Kinase-like protein</fullName>
    </submittedName>
</protein>
<dbReference type="GO" id="GO:0004674">
    <property type="term" value="F:protein serine/threonine kinase activity"/>
    <property type="evidence" value="ECO:0007669"/>
    <property type="project" value="TreeGrafter"/>
</dbReference>